<dbReference type="EMBL" id="JACETU010000010">
    <property type="protein sequence ID" value="KAF7419263.1"/>
    <property type="molecule type" value="Genomic_DNA"/>
</dbReference>
<dbReference type="RefSeq" id="XP_036626117.1">
    <property type="nucleotide sequence ID" value="XM_036771496.1"/>
</dbReference>
<dbReference type="OrthoDB" id="3239304at2759"/>
<sequence>MNRDLNSARRRARACCCLPIPVGVILLSVTGTVLGVGLGTIGILATTKLDAQLEFDAKMAFQMHIFQYILLAIFSILGFIAVARKSRKVAGFHFSSYAAHLPFNIGSGAFLLYILFAMKGGQVLEMCTHVLGDSKAKDIFLVKDVCNQNASAIRGASVAILVVIYLWEFYSLFILNSYTKELAQVDYKVDEYVISP</sequence>
<keyword evidence="1" id="KW-0812">Transmembrane</keyword>
<feature type="transmembrane region" description="Helical" evidence="1">
    <location>
        <begin position="94"/>
        <end position="116"/>
    </location>
</feature>
<name>A0A8H6ZHK5_PLEOS</name>
<evidence type="ECO:0000313" key="2">
    <source>
        <dbReference type="EMBL" id="KAF7419263.1"/>
    </source>
</evidence>
<feature type="transmembrane region" description="Helical" evidence="1">
    <location>
        <begin position="152"/>
        <end position="175"/>
    </location>
</feature>
<keyword evidence="1" id="KW-0472">Membrane</keyword>
<dbReference type="VEuPathDB" id="FungiDB:PC9H_001850"/>
<accession>A0A8H6ZHK5</accession>
<evidence type="ECO:0000313" key="3">
    <source>
        <dbReference type="Proteomes" id="UP000623687"/>
    </source>
</evidence>
<keyword evidence="1" id="KW-1133">Transmembrane helix</keyword>
<organism evidence="2 3">
    <name type="scientific">Pleurotus ostreatus</name>
    <name type="common">Oyster mushroom</name>
    <name type="synonym">White-rot fungus</name>
    <dbReference type="NCBI Taxonomy" id="5322"/>
    <lineage>
        <taxon>Eukaryota</taxon>
        <taxon>Fungi</taxon>
        <taxon>Dikarya</taxon>
        <taxon>Basidiomycota</taxon>
        <taxon>Agaricomycotina</taxon>
        <taxon>Agaricomycetes</taxon>
        <taxon>Agaricomycetidae</taxon>
        <taxon>Agaricales</taxon>
        <taxon>Pleurotineae</taxon>
        <taxon>Pleurotaceae</taxon>
        <taxon>Pleurotus</taxon>
    </lineage>
</organism>
<dbReference type="GeneID" id="59371691"/>
<dbReference type="Proteomes" id="UP000623687">
    <property type="component" value="Unassembled WGS sequence"/>
</dbReference>
<feature type="transmembrane region" description="Helical" evidence="1">
    <location>
        <begin position="20"/>
        <end position="45"/>
    </location>
</feature>
<feature type="transmembrane region" description="Helical" evidence="1">
    <location>
        <begin position="65"/>
        <end position="82"/>
    </location>
</feature>
<comment type="caution">
    <text evidence="2">The sequence shown here is derived from an EMBL/GenBank/DDBJ whole genome shotgun (WGS) entry which is preliminary data.</text>
</comment>
<protein>
    <submittedName>
        <fullName evidence="2">Uncharacterized protein</fullName>
    </submittedName>
</protein>
<dbReference type="AlphaFoldDB" id="A0A8H6ZHK5"/>
<evidence type="ECO:0000256" key="1">
    <source>
        <dbReference type="SAM" id="Phobius"/>
    </source>
</evidence>
<keyword evidence="3" id="KW-1185">Reference proteome</keyword>
<proteinExistence type="predicted"/>
<gene>
    <name evidence="2" type="ORF">PC9H_001850</name>
</gene>
<reference evidence="2" key="1">
    <citation type="submission" date="2019-07" db="EMBL/GenBank/DDBJ databases">
        <authorList>
            <person name="Palmer J.M."/>
        </authorList>
    </citation>
    <scope>NUCLEOTIDE SEQUENCE</scope>
    <source>
        <strain evidence="2">PC9</strain>
    </source>
</reference>